<dbReference type="AlphaFoldDB" id="A0A812UW62"/>
<feature type="transmembrane region" description="Helical" evidence="2">
    <location>
        <begin position="464"/>
        <end position="481"/>
    </location>
</feature>
<organism evidence="3 4">
    <name type="scientific">Symbiodinium natans</name>
    <dbReference type="NCBI Taxonomy" id="878477"/>
    <lineage>
        <taxon>Eukaryota</taxon>
        <taxon>Sar</taxon>
        <taxon>Alveolata</taxon>
        <taxon>Dinophyceae</taxon>
        <taxon>Suessiales</taxon>
        <taxon>Symbiodiniaceae</taxon>
        <taxon>Symbiodinium</taxon>
    </lineage>
</organism>
<feature type="transmembrane region" description="Helical" evidence="2">
    <location>
        <begin position="386"/>
        <end position="404"/>
    </location>
</feature>
<proteinExistence type="predicted"/>
<gene>
    <name evidence="3" type="ORF">SNAT2548_LOCUS34137</name>
</gene>
<name>A0A812UW62_9DINO</name>
<feature type="region of interest" description="Disordered" evidence="1">
    <location>
        <begin position="1"/>
        <end position="41"/>
    </location>
</feature>
<keyword evidence="2" id="KW-1133">Transmembrane helix</keyword>
<evidence type="ECO:0000256" key="1">
    <source>
        <dbReference type="SAM" id="MobiDB-lite"/>
    </source>
</evidence>
<keyword evidence="4" id="KW-1185">Reference proteome</keyword>
<feature type="transmembrane region" description="Helical" evidence="2">
    <location>
        <begin position="424"/>
        <end position="444"/>
    </location>
</feature>
<keyword evidence="2" id="KW-0472">Membrane</keyword>
<sequence length="524" mass="59398">MVPWRPQAPALPPPSSSDCEDESPESPERERRVSRRTSGSLPSELPAELIRGVPLEVCLQWWGTHWAPNDRDDYGLSQRSDSIDFFLSHDWKTSRWSKTLALLMFFNGVPAGLATVCASILSFWLLLEHALPGGWPTASISTYCTFLMVFCFWQRIRRLLCCYVPTVFLDRLCIAQHDLELKRQGILGLAGFLGKSRQLVILWTPRTFSRLWCTFELAQFLGPGSGRPVTIVPVAMMQLLMSVFIANGCLWAMFHVWLYIEESDLMGLNSSMIWIVLLASAFLAPVLIFCWVVQVSFGMQHLRDLSELDFQMQKFSIRNSECACCTFGHVDPAGNPMLCDRSLVYTTLRRWYGGDGEDHLDRFDAAVREHVRVSVMEGLGSGIPPVRFILVVAVVSPLGLLPQYLHMGLNGLQAHGGVSEDWKFWQWLVFYLHVPFVTLFLCWLGVNAPRVGLALSLKVRKWKAVVLVLVMKSTLLGFFWMPSFFASFPKTPLSYAGVFTYMFGVLLGLYSWQYRSAFANAIRC</sequence>
<protein>
    <submittedName>
        <fullName evidence="3">Uncharacterized protein</fullName>
    </submittedName>
</protein>
<evidence type="ECO:0000313" key="4">
    <source>
        <dbReference type="Proteomes" id="UP000604046"/>
    </source>
</evidence>
<comment type="caution">
    <text evidence="3">The sequence shown here is derived from an EMBL/GenBank/DDBJ whole genome shotgun (WGS) entry which is preliminary data.</text>
</comment>
<dbReference type="Proteomes" id="UP000604046">
    <property type="component" value="Unassembled WGS sequence"/>
</dbReference>
<reference evidence="3" key="1">
    <citation type="submission" date="2021-02" db="EMBL/GenBank/DDBJ databases">
        <authorList>
            <person name="Dougan E. K."/>
            <person name="Rhodes N."/>
            <person name="Thang M."/>
            <person name="Chan C."/>
        </authorList>
    </citation>
    <scope>NUCLEOTIDE SEQUENCE</scope>
</reference>
<keyword evidence="2" id="KW-0812">Transmembrane</keyword>
<accession>A0A812UW62</accession>
<dbReference type="EMBL" id="CAJNDS010002794">
    <property type="protein sequence ID" value="CAE7600006.1"/>
    <property type="molecule type" value="Genomic_DNA"/>
</dbReference>
<feature type="transmembrane region" description="Helical" evidence="2">
    <location>
        <begin position="239"/>
        <end position="260"/>
    </location>
</feature>
<feature type="transmembrane region" description="Helical" evidence="2">
    <location>
        <begin position="100"/>
        <end position="127"/>
    </location>
</feature>
<feature type="transmembrane region" description="Helical" evidence="2">
    <location>
        <begin position="493"/>
        <end position="512"/>
    </location>
</feature>
<evidence type="ECO:0000313" key="3">
    <source>
        <dbReference type="EMBL" id="CAE7600006.1"/>
    </source>
</evidence>
<feature type="transmembrane region" description="Helical" evidence="2">
    <location>
        <begin position="272"/>
        <end position="293"/>
    </location>
</feature>
<evidence type="ECO:0000256" key="2">
    <source>
        <dbReference type="SAM" id="Phobius"/>
    </source>
</evidence>
<feature type="transmembrane region" description="Helical" evidence="2">
    <location>
        <begin position="133"/>
        <end position="153"/>
    </location>
</feature>
<dbReference type="OrthoDB" id="10510591at2759"/>